<protein>
    <submittedName>
        <fullName evidence="2">Uncharacterized protein</fullName>
    </submittedName>
</protein>
<gene>
    <name evidence="2" type="ORF">SNE40_012258</name>
</gene>
<feature type="region of interest" description="Disordered" evidence="1">
    <location>
        <begin position="107"/>
        <end position="134"/>
    </location>
</feature>
<keyword evidence="3" id="KW-1185">Reference proteome</keyword>
<proteinExistence type="predicted"/>
<accession>A0AAN8JNF2</accession>
<comment type="caution">
    <text evidence="2">The sequence shown here is derived from an EMBL/GenBank/DDBJ whole genome shotgun (WGS) entry which is preliminary data.</text>
</comment>
<reference evidence="2 3" key="1">
    <citation type="submission" date="2024-01" db="EMBL/GenBank/DDBJ databases">
        <title>The genome of the rayed Mediterranean limpet Patella caerulea (Linnaeus, 1758).</title>
        <authorList>
            <person name="Anh-Thu Weber A."/>
            <person name="Halstead-Nussloch G."/>
        </authorList>
    </citation>
    <scope>NUCLEOTIDE SEQUENCE [LARGE SCALE GENOMIC DNA]</scope>
    <source>
        <strain evidence="2">AATW-2023a</strain>
        <tissue evidence="2">Whole specimen</tissue>
    </source>
</reference>
<evidence type="ECO:0000256" key="1">
    <source>
        <dbReference type="SAM" id="MobiDB-lite"/>
    </source>
</evidence>
<feature type="region of interest" description="Disordered" evidence="1">
    <location>
        <begin position="1"/>
        <end position="25"/>
    </location>
</feature>
<sequence length="493" mass="55542">MLSQEYPKLQIDPTSTHEEDLTKSTRLSEVRKGADFTKMVNQLADQQWRGTSVMPRIIETEERDTPRKDGDGAPFKLEDSSCNVYEPKLKMNDPQFKFDEPKLMQMTKGAAPPRRTTPLAPVSRQGGSGRSSIGTVSREIQNIPSRRDSLISSILNIETSSNKNNRNLQKINNNINNNNINNILNSNKAVLPDISGQSFRDRSSSVDLKELYYFNTWGSRDLGLDSKLVPDEVPRVVAPKQSVPSSRVGSQGRDRQLRTETDFRSRNGLVRIVKPHKPLPPIARTEYPEADPAYDLDNLGREKTYVTLKRIDQILNPQQAFVKSELNSSELGILGSGSTTPKSVKKKKREHVDKVVKSFDGILDHSKGNASYINHSGGVTVVHTYPSGHHSHPHQTAQYPHTFQNAQHPYPNGQHPHTSQNVQHPYPKGQYPHTYPTRQPHPPTKAASKPSSRISSKNPNRSLSPVLKCLDTEKVTSYEKCMKWVDKCSEWYD</sequence>
<feature type="compositionally biased region" description="Basic and acidic residues" evidence="1">
    <location>
        <begin position="15"/>
        <end position="25"/>
    </location>
</feature>
<feature type="region of interest" description="Disordered" evidence="1">
    <location>
        <begin position="59"/>
        <end position="79"/>
    </location>
</feature>
<evidence type="ECO:0000313" key="3">
    <source>
        <dbReference type="Proteomes" id="UP001347796"/>
    </source>
</evidence>
<evidence type="ECO:0000313" key="2">
    <source>
        <dbReference type="EMBL" id="KAK6180037.1"/>
    </source>
</evidence>
<dbReference type="EMBL" id="JAZGQO010000008">
    <property type="protein sequence ID" value="KAK6180037.1"/>
    <property type="molecule type" value="Genomic_DNA"/>
</dbReference>
<feature type="compositionally biased region" description="Polar residues" evidence="1">
    <location>
        <begin position="449"/>
        <end position="463"/>
    </location>
</feature>
<dbReference type="Proteomes" id="UP001347796">
    <property type="component" value="Unassembled WGS sequence"/>
</dbReference>
<organism evidence="2 3">
    <name type="scientific">Patella caerulea</name>
    <name type="common">Rayed Mediterranean limpet</name>
    <dbReference type="NCBI Taxonomy" id="87958"/>
    <lineage>
        <taxon>Eukaryota</taxon>
        <taxon>Metazoa</taxon>
        <taxon>Spiralia</taxon>
        <taxon>Lophotrochozoa</taxon>
        <taxon>Mollusca</taxon>
        <taxon>Gastropoda</taxon>
        <taxon>Patellogastropoda</taxon>
        <taxon>Patelloidea</taxon>
        <taxon>Patellidae</taxon>
        <taxon>Patella</taxon>
    </lineage>
</organism>
<dbReference type="AlphaFoldDB" id="A0AAN8JNF2"/>
<feature type="compositionally biased region" description="Low complexity" evidence="1">
    <location>
        <begin position="110"/>
        <end position="134"/>
    </location>
</feature>
<feature type="region of interest" description="Disordered" evidence="1">
    <location>
        <begin position="403"/>
        <end position="464"/>
    </location>
</feature>
<name>A0AAN8JNF2_PATCE</name>